<keyword evidence="2" id="KW-0378">Hydrolase</keyword>
<evidence type="ECO:0000259" key="1">
    <source>
        <dbReference type="Pfam" id="PF00144"/>
    </source>
</evidence>
<dbReference type="PANTHER" id="PTHR43319:SF3">
    <property type="entry name" value="BETA-LACTAMASE-RELATED DOMAIN-CONTAINING PROTEIN"/>
    <property type="match status" value="1"/>
</dbReference>
<organism evidence="2 3">
    <name type="scientific">Nocardia terrae</name>
    <dbReference type="NCBI Taxonomy" id="2675851"/>
    <lineage>
        <taxon>Bacteria</taxon>
        <taxon>Bacillati</taxon>
        <taxon>Actinomycetota</taxon>
        <taxon>Actinomycetes</taxon>
        <taxon>Mycobacteriales</taxon>
        <taxon>Nocardiaceae</taxon>
        <taxon>Nocardia</taxon>
    </lineage>
</organism>
<dbReference type="EMBL" id="WRPP01000001">
    <property type="protein sequence ID" value="MVU76367.1"/>
    <property type="molecule type" value="Genomic_DNA"/>
</dbReference>
<dbReference type="InterPro" id="IPR012338">
    <property type="entry name" value="Beta-lactam/transpept-like"/>
</dbReference>
<comment type="caution">
    <text evidence="2">The sequence shown here is derived from an EMBL/GenBank/DDBJ whole genome shotgun (WGS) entry which is preliminary data.</text>
</comment>
<gene>
    <name evidence="2" type="ORF">GPX89_03805</name>
</gene>
<dbReference type="InterPro" id="IPR052907">
    <property type="entry name" value="Beta-lactamase/esterase"/>
</dbReference>
<dbReference type="SUPFAM" id="SSF56601">
    <property type="entry name" value="beta-lactamase/transpeptidase-like"/>
    <property type="match status" value="1"/>
</dbReference>
<reference evidence="2 3" key="1">
    <citation type="submission" date="2019-12" db="EMBL/GenBank/DDBJ databases">
        <title>Nocardia sp. nov. ET3-3 isolated from soil.</title>
        <authorList>
            <person name="Kanchanasin P."/>
            <person name="Tanasupawat S."/>
            <person name="Yuki M."/>
            <person name="Kudo T."/>
        </authorList>
    </citation>
    <scope>NUCLEOTIDE SEQUENCE [LARGE SCALE GENOMIC DNA]</scope>
    <source>
        <strain evidence="2 3">ET3-3</strain>
    </source>
</reference>
<dbReference type="GO" id="GO:0016787">
    <property type="term" value="F:hydrolase activity"/>
    <property type="evidence" value="ECO:0007669"/>
    <property type="project" value="UniProtKB-KW"/>
</dbReference>
<evidence type="ECO:0000313" key="2">
    <source>
        <dbReference type="EMBL" id="MVU76367.1"/>
    </source>
</evidence>
<dbReference type="Gene3D" id="3.40.710.10">
    <property type="entry name" value="DD-peptidase/beta-lactamase superfamily"/>
    <property type="match status" value="1"/>
</dbReference>
<protein>
    <submittedName>
        <fullName evidence="2">Serine hydrolase</fullName>
    </submittedName>
</protein>
<dbReference type="Proteomes" id="UP000466794">
    <property type="component" value="Unassembled WGS sequence"/>
</dbReference>
<accession>A0A7K1UPY5</accession>
<keyword evidence="3" id="KW-1185">Reference proteome</keyword>
<dbReference type="RefSeq" id="WP_157355130.1">
    <property type="nucleotide sequence ID" value="NZ_WRPP01000001.1"/>
</dbReference>
<sequence length="384" mass="40942">MVISVHGDVDPAFRAVREVFEASFADGQNLGAGVAVSVDGRAVVDLWGGVADAKTGRPWERDTLCVTFSCTKAATATAALRVAAEHGVAVEKPVVDWWPEYARGGKDSTTLAHFLTHSAGLPILEHPVSAAEAAEPGFVAQALAAQSPLWEPGTRHGYHALTYGWLLGEFISRHTDSTVGDYVRSNLGPDLHIGVPTTLLERVARLTFPPADEQQWTGDPAPISPESVRRMAAAFRDPESPIMRATLNPRAAYNDPEVLTGGWPATGLVTTARALAAHYRDLLAGDLLPRAVLTDAIRERVRGTDEVLGSTSAYGLGYALPSENMLVPAAARSSAFGHPGAGGSIGLADPDHRLSFAFIPNLRRDWLSGDRRAYNLLEAVYAAL</sequence>
<evidence type="ECO:0000313" key="3">
    <source>
        <dbReference type="Proteomes" id="UP000466794"/>
    </source>
</evidence>
<dbReference type="PANTHER" id="PTHR43319">
    <property type="entry name" value="BETA-LACTAMASE-RELATED"/>
    <property type="match status" value="1"/>
</dbReference>
<dbReference type="Pfam" id="PF00144">
    <property type="entry name" value="Beta-lactamase"/>
    <property type="match status" value="1"/>
</dbReference>
<proteinExistence type="predicted"/>
<dbReference type="InterPro" id="IPR001466">
    <property type="entry name" value="Beta-lactam-related"/>
</dbReference>
<name>A0A7K1UPY5_9NOCA</name>
<feature type="domain" description="Beta-lactamase-related" evidence="1">
    <location>
        <begin position="17"/>
        <end position="378"/>
    </location>
</feature>
<dbReference type="AlphaFoldDB" id="A0A7K1UPY5"/>